<dbReference type="InterPro" id="IPR039422">
    <property type="entry name" value="MarR/SlyA-like"/>
</dbReference>
<dbReference type="PANTHER" id="PTHR33164">
    <property type="entry name" value="TRANSCRIPTIONAL REGULATOR, MARR FAMILY"/>
    <property type="match status" value="1"/>
</dbReference>
<reference evidence="2" key="1">
    <citation type="submission" date="2022-06" db="EMBL/GenBank/DDBJ databases">
        <title>Draft genome sequence of Streptomyces sp. RB6PN25 isolated from peat swamp forest in Thailand.</title>
        <authorList>
            <person name="Duangmal K."/>
            <person name="Klaysubun C."/>
        </authorList>
    </citation>
    <scope>NUCLEOTIDE SEQUENCE</scope>
    <source>
        <strain evidence="2">RB6PN25</strain>
    </source>
</reference>
<name>A0ABT1PNB3_9ACTN</name>
<dbReference type="PROSITE" id="PS50995">
    <property type="entry name" value="HTH_MARR_2"/>
    <property type="match status" value="1"/>
</dbReference>
<dbReference type="Pfam" id="PF12802">
    <property type="entry name" value="MarR_2"/>
    <property type="match status" value="1"/>
</dbReference>
<organism evidence="2 3">
    <name type="scientific">Streptomyces humicola</name>
    <dbReference type="NCBI Taxonomy" id="2953240"/>
    <lineage>
        <taxon>Bacteria</taxon>
        <taxon>Bacillati</taxon>
        <taxon>Actinomycetota</taxon>
        <taxon>Actinomycetes</taxon>
        <taxon>Kitasatosporales</taxon>
        <taxon>Streptomycetaceae</taxon>
        <taxon>Streptomyces</taxon>
    </lineage>
</organism>
<dbReference type="Gene3D" id="1.10.10.10">
    <property type="entry name" value="Winged helix-like DNA-binding domain superfamily/Winged helix DNA-binding domain"/>
    <property type="match status" value="1"/>
</dbReference>
<dbReference type="InterPro" id="IPR000835">
    <property type="entry name" value="HTH_MarR-typ"/>
</dbReference>
<dbReference type="PRINTS" id="PR00598">
    <property type="entry name" value="HTHMARR"/>
</dbReference>
<dbReference type="EMBL" id="JANFNG010000001">
    <property type="protein sequence ID" value="MCQ4079161.1"/>
    <property type="molecule type" value="Genomic_DNA"/>
</dbReference>
<sequence length="141" mass="14855">MSNELREAVRALSLLTRLLERASGDISLAHYRVLAAIGEGDERASRLAAKLALGKPTISASVDMLTRKGLITREGVPGDQRASSLRLTEQGGTMLAAVEGEMNAVLRELTERTPAARSAIASLAALSGAMDKIRSGKAATR</sequence>
<dbReference type="SUPFAM" id="SSF46785">
    <property type="entry name" value="Winged helix' DNA-binding domain"/>
    <property type="match status" value="1"/>
</dbReference>
<dbReference type="SMART" id="SM00347">
    <property type="entry name" value="HTH_MARR"/>
    <property type="match status" value="1"/>
</dbReference>
<keyword evidence="3" id="KW-1185">Reference proteome</keyword>
<dbReference type="Proteomes" id="UP001057702">
    <property type="component" value="Unassembled WGS sequence"/>
</dbReference>
<comment type="caution">
    <text evidence="2">The sequence shown here is derived from an EMBL/GenBank/DDBJ whole genome shotgun (WGS) entry which is preliminary data.</text>
</comment>
<evidence type="ECO:0000259" key="1">
    <source>
        <dbReference type="PROSITE" id="PS50995"/>
    </source>
</evidence>
<protein>
    <submittedName>
        <fullName evidence="2">MarR family winged helix-turn-helix transcriptional regulator</fullName>
    </submittedName>
</protein>
<evidence type="ECO:0000313" key="2">
    <source>
        <dbReference type="EMBL" id="MCQ4079161.1"/>
    </source>
</evidence>
<gene>
    <name evidence="2" type="ORF">NGB36_00655</name>
</gene>
<feature type="domain" description="HTH marR-type" evidence="1">
    <location>
        <begin position="1"/>
        <end position="135"/>
    </location>
</feature>
<dbReference type="InterPro" id="IPR036388">
    <property type="entry name" value="WH-like_DNA-bd_sf"/>
</dbReference>
<evidence type="ECO:0000313" key="3">
    <source>
        <dbReference type="Proteomes" id="UP001057702"/>
    </source>
</evidence>
<dbReference type="PANTHER" id="PTHR33164:SF43">
    <property type="entry name" value="HTH-TYPE TRANSCRIPTIONAL REPRESSOR YETL"/>
    <property type="match status" value="1"/>
</dbReference>
<accession>A0ABT1PNB3</accession>
<proteinExistence type="predicted"/>
<dbReference type="InterPro" id="IPR036390">
    <property type="entry name" value="WH_DNA-bd_sf"/>
</dbReference>
<dbReference type="RefSeq" id="WP_255918013.1">
    <property type="nucleotide sequence ID" value="NZ_JANFNG010000001.1"/>
</dbReference>